<dbReference type="VEuPathDB" id="FungiDB:ASPWEDRAFT_32172"/>
<keyword evidence="2" id="KW-0472">Membrane</keyword>
<name>A0A1L9R9F1_ASPWE</name>
<accession>A0A1L9R9F1</accession>
<feature type="region of interest" description="Disordered" evidence="1">
    <location>
        <begin position="1"/>
        <end position="20"/>
    </location>
</feature>
<keyword evidence="4" id="KW-1185">Reference proteome</keyword>
<organism evidence="3 4">
    <name type="scientific">Aspergillus wentii DTO 134E9</name>
    <dbReference type="NCBI Taxonomy" id="1073089"/>
    <lineage>
        <taxon>Eukaryota</taxon>
        <taxon>Fungi</taxon>
        <taxon>Dikarya</taxon>
        <taxon>Ascomycota</taxon>
        <taxon>Pezizomycotina</taxon>
        <taxon>Eurotiomycetes</taxon>
        <taxon>Eurotiomycetidae</taxon>
        <taxon>Eurotiales</taxon>
        <taxon>Aspergillaceae</taxon>
        <taxon>Aspergillus</taxon>
        <taxon>Aspergillus subgen. Cremei</taxon>
    </lineage>
</organism>
<feature type="transmembrane region" description="Helical" evidence="2">
    <location>
        <begin position="23"/>
        <end position="42"/>
    </location>
</feature>
<dbReference type="AlphaFoldDB" id="A0A1L9R9F1"/>
<evidence type="ECO:0000256" key="1">
    <source>
        <dbReference type="SAM" id="MobiDB-lite"/>
    </source>
</evidence>
<dbReference type="RefSeq" id="XP_040685223.1">
    <property type="nucleotide sequence ID" value="XM_040833622.1"/>
</dbReference>
<dbReference type="Proteomes" id="UP000184383">
    <property type="component" value="Unassembled WGS sequence"/>
</dbReference>
<dbReference type="EMBL" id="KV878216">
    <property type="protein sequence ID" value="OJJ31546.1"/>
    <property type="molecule type" value="Genomic_DNA"/>
</dbReference>
<protein>
    <submittedName>
        <fullName evidence="3">Uncharacterized protein</fullName>
    </submittedName>
</protein>
<evidence type="ECO:0000313" key="4">
    <source>
        <dbReference type="Proteomes" id="UP000184383"/>
    </source>
</evidence>
<proteinExistence type="predicted"/>
<gene>
    <name evidence="3" type="ORF">ASPWEDRAFT_32172</name>
</gene>
<evidence type="ECO:0000313" key="3">
    <source>
        <dbReference type="EMBL" id="OJJ31546.1"/>
    </source>
</evidence>
<reference evidence="4" key="1">
    <citation type="journal article" date="2017" name="Genome Biol.">
        <title>Comparative genomics reveals high biological diversity and specific adaptations in the industrially and medically important fungal genus Aspergillus.</title>
        <authorList>
            <person name="de Vries R.P."/>
            <person name="Riley R."/>
            <person name="Wiebenga A."/>
            <person name="Aguilar-Osorio G."/>
            <person name="Amillis S."/>
            <person name="Uchima C.A."/>
            <person name="Anderluh G."/>
            <person name="Asadollahi M."/>
            <person name="Askin M."/>
            <person name="Barry K."/>
            <person name="Battaglia E."/>
            <person name="Bayram O."/>
            <person name="Benocci T."/>
            <person name="Braus-Stromeyer S.A."/>
            <person name="Caldana C."/>
            <person name="Canovas D."/>
            <person name="Cerqueira G.C."/>
            <person name="Chen F."/>
            <person name="Chen W."/>
            <person name="Choi C."/>
            <person name="Clum A."/>
            <person name="Dos Santos R.A."/>
            <person name="Damasio A.R."/>
            <person name="Diallinas G."/>
            <person name="Emri T."/>
            <person name="Fekete E."/>
            <person name="Flipphi M."/>
            <person name="Freyberg S."/>
            <person name="Gallo A."/>
            <person name="Gournas C."/>
            <person name="Habgood R."/>
            <person name="Hainaut M."/>
            <person name="Harispe M.L."/>
            <person name="Henrissat B."/>
            <person name="Hilden K.S."/>
            <person name="Hope R."/>
            <person name="Hossain A."/>
            <person name="Karabika E."/>
            <person name="Karaffa L."/>
            <person name="Karanyi Z."/>
            <person name="Krasevec N."/>
            <person name="Kuo A."/>
            <person name="Kusch H."/>
            <person name="LaButti K."/>
            <person name="Lagendijk E.L."/>
            <person name="Lapidus A."/>
            <person name="Levasseur A."/>
            <person name="Lindquist E."/>
            <person name="Lipzen A."/>
            <person name="Logrieco A.F."/>
            <person name="MacCabe A."/>
            <person name="Maekelae M.R."/>
            <person name="Malavazi I."/>
            <person name="Melin P."/>
            <person name="Meyer V."/>
            <person name="Mielnichuk N."/>
            <person name="Miskei M."/>
            <person name="Molnar A.P."/>
            <person name="Mule G."/>
            <person name="Ngan C.Y."/>
            <person name="Orejas M."/>
            <person name="Orosz E."/>
            <person name="Ouedraogo J.P."/>
            <person name="Overkamp K.M."/>
            <person name="Park H.-S."/>
            <person name="Perrone G."/>
            <person name="Piumi F."/>
            <person name="Punt P.J."/>
            <person name="Ram A.F."/>
            <person name="Ramon A."/>
            <person name="Rauscher S."/>
            <person name="Record E."/>
            <person name="Riano-Pachon D.M."/>
            <person name="Robert V."/>
            <person name="Roehrig J."/>
            <person name="Ruller R."/>
            <person name="Salamov A."/>
            <person name="Salih N.S."/>
            <person name="Samson R.A."/>
            <person name="Sandor E."/>
            <person name="Sanguinetti M."/>
            <person name="Schuetze T."/>
            <person name="Sepcic K."/>
            <person name="Shelest E."/>
            <person name="Sherlock G."/>
            <person name="Sophianopoulou V."/>
            <person name="Squina F.M."/>
            <person name="Sun H."/>
            <person name="Susca A."/>
            <person name="Todd R.B."/>
            <person name="Tsang A."/>
            <person name="Unkles S.E."/>
            <person name="van de Wiele N."/>
            <person name="van Rossen-Uffink D."/>
            <person name="Oliveira J.V."/>
            <person name="Vesth T.C."/>
            <person name="Visser J."/>
            <person name="Yu J.-H."/>
            <person name="Zhou M."/>
            <person name="Andersen M.R."/>
            <person name="Archer D.B."/>
            <person name="Baker S.E."/>
            <person name="Benoit I."/>
            <person name="Brakhage A.A."/>
            <person name="Braus G.H."/>
            <person name="Fischer R."/>
            <person name="Frisvad J.C."/>
            <person name="Goldman G.H."/>
            <person name="Houbraken J."/>
            <person name="Oakley B."/>
            <person name="Pocsi I."/>
            <person name="Scazzocchio C."/>
            <person name="Seiboth B."/>
            <person name="vanKuyk P.A."/>
            <person name="Wortman J."/>
            <person name="Dyer P.S."/>
            <person name="Grigoriev I.V."/>
        </authorList>
    </citation>
    <scope>NUCLEOTIDE SEQUENCE [LARGE SCALE GENOMIC DNA]</scope>
    <source>
        <strain evidence="4">DTO 134E9</strain>
    </source>
</reference>
<sequence length="142" mass="14719">MITSPTSQTPATTTPQTSNSQDILSTTIILHIIAFALALATIPIPSHPSPTSPLHHNISKTEPETADIVAQKYGEETPSANVTLVGCSGGAPGSGPGDGVMRWGGPRRWVCVMYCGGEVEGFEGLCITYAGLDGTEYGVDMG</sequence>
<evidence type="ECO:0000256" key="2">
    <source>
        <dbReference type="SAM" id="Phobius"/>
    </source>
</evidence>
<keyword evidence="2" id="KW-0812">Transmembrane</keyword>
<keyword evidence="2" id="KW-1133">Transmembrane helix</keyword>
<dbReference type="GeneID" id="63749470"/>